<dbReference type="SUPFAM" id="SSF53092">
    <property type="entry name" value="Creatinase/prolidase N-terminal domain"/>
    <property type="match status" value="1"/>
</dbReference>
<keyword evidence="3" id="KW-0378">Hydrolase</keyword>
<evidence type="ECO:0000313" key="3">
    <source>
        <dbReference type="EMBL" id="RVU34969.1"/>
    </source>
</evidence>
<dbReference type="InterPro" id="IPR000587">
    <property type="entry name" value="Creatinase_N"/>
</dbReference>
<dbReference type="EMBL" id="SADE01000003">
    <property type="protein sequence ID" value="RVU34969.1"/>
    <property type="molecule type" value="Genomic_DNA"/>
</dbReference>
<feature type="domain" description="Creatinase N-terminal" evidence="2">
    <location>
        <begin position="13"/>
        <end position="153"/>
    </location>
</feature>
<feature type="domain" description="Peptidase M24" evidence="1">
    <location>
        <begin position="160"/>
        <end position="350"/>
    </location>
</feature>
<dbReference type="InterPro" id="IPR036005">
    <property type="entry name" value="Creatinase/aminopeptidase-like"/>
</dbReference>
<evidence type="ECO:0000259" key="1">
    <source>
        <dbReference type="Pfam" id="PF00557"/>
    </source>
</evidence>
<dbReference type="Pfam" id="PF00557">
    <property type="entry name" value="Peptidase_M24"/>
    <property type="match status" value="1"/>
</dbReference>
<dbReference type="PANTHER" id="PTHR46112">
    <property type="entry name" value="AMINOPEPTIDASE"/>
    <property type="match status" value="1"/>
</dbReference>
<comment type="caution">
    <text evidence="3">The sequence shown here is derived from an EMBL/GenBank/DDBJ whole genome shotgun (WGS) entry which is preliminary data.</text>
</comment>
<dbReference type="OrthoDB" id="8286321at2"/>
<evidence type="ECO:0000259" key="2">
    <source>
        <dbReference type="Pfam" id="PF01321"/>
    </source>
</evidence>
<dbReference type="InterPro" id="IPR050659">
    <property type="entry name" value="Peptidase_M24B"/>
</dbReference>
<dbReference type="InterPro" id="IPR029149">
    <property type="entry name" value="Creatin/AminoP/Spt16_N"/>
</dbReference>
<dbReference type="InterPro" id="IPR000994">
    <property type="entry name" value="Pept_M24"/>
</dbReference>
<gene>
    <name evidence="3" type="ORF">EOI86_19235</name>
</gene>
<dbReference type="Pfam" id="PF01321">
    <property type="entry name" value="Creatinase_N"/>
    <property type="match status" value="1"/>
</dbReference>
<dbReference type="Proteomes" id="UP000287447">
    <property type="component" value="Unassembled WGS sequence"/>
</dbReference>
<reference evidence="4" key="1">
    <citation type="submission" date="2019-01" db="EMBL/GenBank/DDBJ databases">
        <title>Gri0909 isolated from a small marine red alga.</title>
        <authorList>
            <person name="Kim J."/>
            <person name="Jeong S.E."/>
            <person name="Jeon C.O."/>
        </authorList>
    </citation>
    <scope>NUCLEOTIDE SEQUENCE [LARGE SCALE GENOMIC DNA]</scope>
    <source>
        <strain evidence="4">Gri0909</strain>
    </source>
</reference>
<dbReference type="PANTHER" id="PTHR46112:SF2">
    <property type="entry name" value="XAA-PRO AMINOPEPTIDASE P-RELATED"/>
    <property type="match status" value="1"/>
</dbReference>
<organism evidence="3 4">
    <name type="scientific">Hwanghaeella grinnelliae</name>
    <dbReference type="NCBI Taxonomy" id="2500179"/>
    <lineage>
        <taxon>Bacteria</taxon>
        <taxon>Pseudomonadati</taxon>
        <taxon>Pseudomonadota</taxon>
        <taxon>Alphaproteobacteria</taxon>
        <taxon>Rhodospirillales</taxon>
        <taxon>Rhodospirillaceae</taxon>
        <taxon>Hwanghaeella</taxon>
    </lineage>
</organism>
<keyword evidence="3" id="KW-0031">Aminopeptidase</keyword>
<dbReference type="CDD" id="cd01066">
    <property type="entry name" value="APP_MetAP"/>
    <property type="match status" value="1"/>
</dbReference>
<keyword evidence="4" id="KW-1185">Reference proteome</keyword>
<protein>
    <submittedName>
        <fullName evidence="3">Aminopeptidase P family protein</fullName>
    </submittedName>
</protein>
<dbReference type="Gene3D" id="3.40.350.10">
    <property type="entry name" value="Creatinase/prolidase N-terminal domain"/>
    <property type="match status" value="1"/>
</dbReference>
<dbReference type="Gene3D" id="3.90.230.10">
    <property type="entry name" value="Creatinase/methionine aminopeptidase superfamily"/>
    <property type="match status" value="1"/>
</dbReference>
<dbReference type="RefSeq" id="WP_127767290.1">
    <property type="nucleotide sequence ID" value="NZ_SADE01000003.1"/>
</dbReference>
<name>A0A3S2WQF5_9PROT</name>
<dbReference type="SUPFAM" id="SSF55920">
    <property type="entry name" value="Creatinase/aminopeptidase"/>
    <property type="match status" value="1"/>
</dbReference>
<proteinExistence type="predicted"/>
<sequence length="384" mass="42110">MPLHFDLDEYETRKSKATKALKQAGFDGLLIFAPESQYWICGYDTFGFALFQCLVLTADGALHLLTRAPDLRQAQQTSTLSDDHIHIWRDVEGVRPADQLKNLLFDLGLAGRRLGIETKTAGLTAFNGQMVRDALKAETLVEASDLIAALRRVKSPAELDCIRHAAKLSDDALDAALGSTRAGASEGDILADMQGAVFRGGGDYAGNEFIIGSGEAALLCRYQSGRRVLEPSDQLTLEWSGAWHRYHAAMMRTLVIGKANDVQRRMHAAAAEALEACEQAIRPGAPMGDVFDAHARVFDAHRLRHARLNACGYGMGIAYNPIWVEFPMFYEGNPLIMVPGNAFFLHMILMDSESGLAMCWGHSAILSPTGVERLSRHPLDLVEL</sequence>
<accession>A0A3S2WQF5</accession>
<evidence type="ECO:0000313" key="4">
    <source>
        <dbReference type="Proteomes" id="UP000287447"/>
    </source>
</evidence>
<dbReference type="GO" id="GO:0004177">
    <property type="term" value="F:aminopeptidase activity"/>
    <property type="evidence" value="ECO:0007669"/>
    <property type="project" value="UniProtKB-KW"/>
</dbReference>
<dbReference type="AlphaFoldDB" id="A0A3S2WQF5"/>
<keyword evidence="3" id="KW-0645">Protease</keyword>